<feature type="compositionally biased region" description="Basic residues" evidence="1">
    <location>
        <begin position="14"/>
        <end position="23"/>
    </location>
</feature>
<organism evidence="2 3">
    <name type="scientific">Aplosporella prunicola CBS 121167</name>
    <dbReference type="NCBI Taxonomy" id="1176127"/>
    <lineage>
        <taxon>Eukaryota</taxon>
        <taxon>Fungi</taxon>
        <taxon>Dikarya</taxon>
        <taxon>Ascomycota</taxon>
        <taxon>Pezizomycotina</taxon>
        <taxon>Dothideomycetes</taxon>
        <taxon>Dothideomycetes incertae sedis</taxon>
        <taxon>Botryosphaeriales</taxon>
        <taxon>Aplosporellaceae</taxon>
        <taxon>Aplosporella</taxon>
    </lineage>
</organism>
<dbReference type="GeneID" id="54298858"/>
<feature type="compositionally biased region" description="Polar residues" evidence="1">
    <location>
        <begin position="103"/>
        <end position="113"/>
    </location>
</feature>
<evidence type="ECO:0000313" key="2">
    <source>
        <dbReference type="EMBL" id="KAF2136503.1"/>
    </source>
</evidence>
<evidence type="ECO:0000313" key="3">
    <source>
        <dbReference type="Proteomes" id="UP000799438"/>
    </source>
</evidence>
<gene>
    <name evidence="2" type="ORF">K452DRAFT_292353</name>
</gene>
<protein>
    <submittedName>
        <fullName evidence="2">Uncharacterized protein</fullName>
    </submittedName>
</protein>
<dbReference type="Proteomes" id="UP000799438">
    <property type="component" value="Unassembled WGS sequence"/>
</dbReference>
<evidence type="ECO:0000256" key="1">
    <source>
        <dbReference type="SAM" id="MobiDB-lite"/>
    </source>
</evidence>
<accession>A0A6A6AZ87</accession>
<feature type="compositionally biased region" description="Basic and acidic residues" evidence="1">
    <location>
        <begin position="24"/>
        <end position="34"/>
    </location>
</feature>
<dbReference type="AlphaFoldDB" id="A0A6A6AZ87"/>
<dbReference type="OrthoDB" id="4173234at2759"/>
<sequence>MGRPSRFDTGPRAQKARNRRRSGQKQDTRTEKQELLIPTPVGLADIPIPDFLPDFPLATDLETPFTGDIDLTAHIFEPDLFTKLESGYQTPEFTQEDWESDYASPNTGTSAGTTAGEDSGISDARDGQMLQLFNLAHSQYELLRKLERMRKHISEEQQIIFSRLHEYPVREMLGNAQRLIELVDAFSSPSSSVRDDDLVSWSDFTTLNDDFSIADTMTVSASGSSPDSAISAAFSDAPPPSIASDWTPNADIKGYSFPEAEKACMDTPTALLVLSCYLRIARTFHLFFTDLRTFLLPGPAPTGNFRLFPNLKLGSFQPFAGVVLEVSLVVQVIEHVLERLHKALNLPTASDMDASESGLNCQTQMPWDATKSITPALFRAVQVQERWDTGKEEGDTFTQLSATINSVKQLLRSSQL</sequence>
<name>A0A6A6AZ87_9PEZI</name>
<proteinExistence type="predicted"/>
<dbReference type="RefSeq" id="XP_033392221.1">
    <property type="nucleotide sequence ID" value="XM_033541362.1"/>
</dbReference>
<reference evidence="2" key="1">
    <citation type="journal article" date="2020" name="Stud. Mycol.">
        <title>101 Dothideomycetes genomes: a test case for predicting lifestyles and emergence of pathogens.</title>
        <authorList>
            <person name="Haridas S."/>
            <person name="Albert R."/>
            <person name="Binder M."/>
            <person name="Bloem J."/>
            <person name="Labutti K."/>
            <person name="Salamov A."/>
            <person name="Andreopoulos B."/>
            <person name="Baker S."/>
            <person name="Barry K."/>
            <person name="Bills G."/>
            <person name="Bluhm B."/>
            <person name="Cannon C."/>
            <person name="Castanera R."/>
            <person name="Culley D."/>
            <person name="Daum C."/>
            <person name="Ezra D."/>
            <person name="Gonzalez J."/>
            <person name="Henrissat B."/>
            <person name="Kuo A."/>
            <person name="Liang C."/>
            <person name="Lipzen A."/>
            <person name="Lutzoni F."/>
            <person name="Magnuson J."/>
            <person name="Mondo S."/>
            <person name="Nolan M."/>
            <person name="Ohm R."/>
            <person name="Pangilinan J."/>
            <person name="Park H.-J."/>
            <person name="Ramirez L."/>
            <person name="Alfaro M."/>
            <person name="Sun H."/>
            <person name="Tritt A."/>
            <person name="Yoshinaga Y."/>
            <person name="Zwiers L.-H."/>
            <person name="Turgeon B."/>
            <person name="Goodwin S."/>
            <person name="Spatafora J."/>
            <person name="Crous P."/>
            <person name="Grigoriev I."/>
        </authorList>
    </citation>
    <scope>NUCLEOTIDE SEQUENCE</scope>
    <source>
        <strain evidence="2">CBS 121167</strain>
    </source>
</reference>
<dbReference type="EMBL" id="ML995519">
    <property type="protein sequence ID" value="KAF2136503.1"/>
    <property type="molecule type" value="Genomic_DNA"/>
</dbReference>
<feature type="region of interest" description="Disordered" evidence="1">
    <location>
        <begin position="94"/>
        <end position="123"/>
    </location>
</feature>
<feature type="region of interest" description="Disordered" evidence="1">
    <location>
        <begin position="1"/>
        <end position="36"/>
    </location>
</feature>
<keyword evidence="3" id="KW-1185">Reference proteome</keyword>